<dbReference type="OrthoDB" id="190168at2"/>
<dbReference type="GO" id="GO:0000287">
    <property type="term" value="F:magnesium ion binding"/>
    <property type="evidence" value="ECO:0007669"/>
    <property type="project" value="InterPro"/>
</dbReference>
<dbReference type="PANTHER" id="PTHR12215:SF10">
    <property type="entry name" value="L-AMINOADIPATE-SEMIALDEHYDE DEHYDROGENASE-PHOSPHOPANTETHEINYL TRANSFERASE"/>
    <property type="match status" value="1"/>
</dbReference>
<accession>A0A542SXC9</accession>
<organism evidence="4 5">
    <name type="scientific">Streptomyces puniciscabiei</name>
    <dbReference type="NCBI Taxonomy" id="164348"/>
    <lineage>
        <taxon>Bacteria</taxon>
        <taxon>Bacillati</taxon>
        <taxon>Actinomycetota</taxon>
        <taxon>Actinomycetes</taxon>
        <taxon>Kitasatosporales</taxon>
        <taxon>Streptomycetaceae</taxon>
        <taxon>Streptomyces</taxon>
    </lineage>
</organism>
<feature type="domain" description="4'-phosphopantetheinyl transferase" evidence="3">
    <location>
        <begin position="114"/>
        <end position="192"/>
    </location>
</feature>
<protein>
    <submittedName>
        <fullName evidence="4">4'-phosphopantetheinyl transferase</fullName>
    </submittedName>
</protein>
<gene>
    <name evidence="4" type="ORF">FB563_8247</name>
</gene>
<dbReference type="InterPro" id="IPR008278">
    <property type="entry name" value="4-PPantetheinyl_Trfase_dom"/>
</dbReference>
<keyword evidence="5" id="KW-1185">Reference proteome</keyword>
<comment type="caution">
    <text evidence="4">The sequence shown here is derived from an EMBL/GenBank/DDBJ whole genome shotgun (WGS) entry which is preliminary data.</text>
</comment>
<dbReference type="GO" id="GO:0019878">
    <property type="term" value="P:lysine biosynthetic process via aminoadipic acid"/>
    <property type="evidence" value="ECO:0007669"/>
    <property type="project" value="TreeGrafter"/>
</dbReference>
<dbReference type="AlphaFoldDB" id="A0A542SXC9"/>
<keyword evidence="2 4" id="KW-0808">Transferase</keyword>
<dbReference type="EMBL" id="VFNX01000007">
    <property type="protein sequence ID" value="TQK79253.1"/>
    <property type="molecule type" value="Genomic_DNA"/>
</dbReference>
<dbReference type="GO" id="GO:0005829">
    <property type="term" value="C:cytosol"/>
    <property type="evidence" value="ECO:0007669"/>
    <property type="project" value="TreeGrafter"/>
</dbReference>
<dbReference type="Gene3D" id="3.90.470.20">
    <property type="entry name" value="4'-phosphopantetheinyl transferase domain"/>
    <property type="match status" value="1"/>
</dbReference>
<dbReference type="RefSeq" id="WP_055705646.1">
    <property type="nucleotide sequence ID" value="NZ_JBPJFI010000003.1"/>
</dbReference>
<evidence type="ECO:0000313" key="5">
    <source>
        <dbReference type="Proteomes" id="UP000318103"/>
    </source>
</evidence>
<dbReference type="InterPro" id="IPR050559">
    <property type="entry name" value="P-Pant_transferase_sf"/>
</dbReference>
<proteinExistence type="inferred from homology"/>
<dbReference type="PANTHER" id="PTHR12215">
    <property type="entry name" value="PHOSPHOPANTETHEINE TRANSFERASE"/>
    <property type="match status" value="1"/>
</dbReference>
<evidence type="ECO:0000313" key="4">
    <source>
        <dbReference type="EMBL" id="TQK79253.1"/>
    </source>
</evidence>
<dbReference type="GO" id="GO:0008897">
    <property type="term" value="F:holo-[acyl-carrier-protein] synthase activity"/>
    <property type="evidence" value="ECO:0007669"/>
    <property type="project" value="InterPro"/>
</dbReference>
<comment type="similarity">
    <text evidence="1">Belongs to the P-Pant transferase superfamily. Gsp/Sfp/HetI/AcpT family.</text>
</comment>
<dbReference type="Pfam" id="PF01648">
    <property type="entry name" value="ACPS"/>
    <property type="match status" value="1"/>
</dbReference>
<evidence type="ECO:0000256" key="2">
    <source>
        <dbReference type="ARBA" id="ARBA00022679"/>
    </source>
</evidence>
<dbReference type="InterPro" id="IPR037143">
    <property type="entry name" value="4-PPantetheinyl_Trfase_dom_sf"/>
</dbReference>
<evidence type="ECO:0000256" key="1">
    <source>
        <dbReference type="ARBA" id="ARBA00010990"/>
    </source>
</evidence>
<dbReference type="Proteomes" id="UP000318103">
    <property type="component" value="Unassembled WGS sequence"/>
</dbReference>
<name>A0A542SXC9_9ACTN</name>
<dbReference type="SUPFAM" id="SSF56214">
    <property type="entry name" value="4'-phosphopantetheinyl transferase"/>
    <property type="match status" value="2"/>
</dbReference>
<evidence type="ECO:0000259" key="3">
    <source>
        <dbReference type="Pfam" id="PF01648"/>
    </source>
</evidence>
<sequence>MADTDVTVAVAAGTDEVLRHPAAGTHLLNDRERGRLARFRREPARRDFLAAHVLVRFCAGWLLGVAPAEVPFGQRCPTCRRTDHGRPLLAGRPDVHLSLSHTDGVVAAAAGRVPVGIDVERLGRAYDPGVVDRALTAAERALVSADADPGRAFLRQWVRKEALIKIGRTDMDALGRLDLSELPLDGRADGAPVRFEDLYVTDLTDTRLGALVSAVATEPVRLDAALPSAALPSAALSLPGPVF</sequence>
<reference evidence="4 5" key="1">
    <citation type="submission" date="2019-06" db="EMBL/GenBank/DDBJ databases">
        <title>Sequencing the genomes of 1000 actinobacteria strains.</title>
        <authorList>
            <person name="Klenk H.-P."/>
        </authorList>
    </citation>
    <scope>NUCLEOTIDE SEQUENCE [LARGE SCALE GENOMIC DNA]</scope>
    <source>
        <strain evidence="4 5">DSM 41929</strain>
    </source>
</reference>